<evidence type="ECO:0000256" key="4">
    <source>
        <dbReference type="ARBA" id="ARBA00022968"/>
    </source>
</evidence>
<proteinExistence type="inferred from homology"/>
<dbReference type="Gene3D" id="3.40.50.720">
    <property type="entry name" value="NAD(P)-binding Rossmann-like Domain"/>
    <property type="match status" value="1"/>
</dbReference>
<evidence type="ECO:0000256" key="6">
    <source>
        <dbReference type="RuleBase" id="RU000363"/>
    </source>
</evidence>
<dbReference type="KEGG" id="mcha:111008746"/>
<feature type="transmembrane region" description="Helical" evidence="7">
    <location>
        <begin position="6"/>
        <end position="30"/>
    </location>
</feature>
<dbReference type="Pfam" id="PF00106">
    <property type="entry name" value="adh_short"/>
    <property type="match status" value="1"/>
</dbReference>
<dbReference type="PRINTS" id="PR00080">
    <property type="entry name" value="SDRFAMILY"/>
</dbReference>
<dbReference type="GO" id="GO:0005829">
    <property type="term" value="C:cytosol"/>
    <property type="evidence" value="ECO:0007669"/>
    <property type="project" value="TreeGrafter"/>
</dbReference>
<accession>A0A6J1C6N7</accession>
<comment type="subcellular location">
    <subcellularLocation>
        <location evidence="1">Membrane</location>
        <topology evidence="1">Single-pass type II membrane protein</topology>
    </subcellularLocation>
</comment>
<dbReference type="InterPro" id="IPR002347">
    <property type="entry name" value="SDR_fam"/>
</dbReference>
<keyword evidence="5" id="KW-0560">Oxidoreductase</keyword>
<evidence type="ECO:0000313" key="9">
    <source>
        <dbReference type="RefSeq" id="XP_022137234.1"/>
    </source>
</evidence>
<keyword evidence="7" id="KW-0472">Membrane</keyword>
<evidence type="ECO:0000256" key="1">
    <source>
        <dbReference type="ARBA" id="ARBA00004606"/>
    </source>
</evidence>
<comment type="similarity">
    <text evidence="2 6">Belongs to the short-chain dehydrogenases/reductases (SDR) family.</text>
</comment>
<protein>
    <submittedName>
        <fullName evidence="9">11-beta-hydroxysteroid dehydrogenase 1B-like</fullName>
    </submittedName>
</protein>
<organism evidence="8 9">
    <name type="scientific">Momordica charantia</name>
    <name type="common">Bitter gourd</name>
    <name type="synonym">Balsam pear</name>
    <dbReference type="NCBI Taxonomy" id="3673"/>
    <lineage>
        <taxon>Eukaryota</taxon>
        <taxon>Viridiplantae</taxon>
        <taxon>Streptophyta</taxon>
        <taxon>Embryophyta</taxon>
        <taxon>Tracheophyta</taxon>
        <taxon>Spermatophyta</taxon>
        <taxon>Magnoliopsida</taxon>
        <taxon>eudicotyledons</taxon>
        <taxon>Gunneridae</taxon>
        <taxon>Pentapetalae</taxon>
        <taxon>rosids</taxon>
        <taxon>fabids</taxon>
        <taxon>Cucurbitales</taxon>
        <taxon>Cucurbitaceae</taxon>
        <taxon>Momordiceae</taxon>
        <taxon>Momordica</taxon>
    </lineage>
</organism>
<evidence type="ECO:0000256" key="3">
    <source>
        <dbReference type="ARBA" id="ARBA00022857"/>
    </source>
</evidence>
<reference evidence="9" key="1">
    <citation type="submission" date="2025-08" db="UniProtKB">
        <authorList>
            <consortium name="RefSeq"/>
        </authorList>
    </citation>
    <scope>IDENTIFICATION</scope>
    <source>
        <strain evidence="9">OHB3-1</strain>
    </source>
</reference>
<keyword evidence="8" id="KW-1185">Reference proteome</keyword>
<feature type="non-terminal residue" evidence="9">
    <location>
        <position position="248"/>
    </location>
</feature>
<dbReference type="PROSITE" id="PS00061">
    <property type="entry name" value="ADH_SHORT"/>
    <property type="match status" value="1"/>
</dbReference>
<dbReference type="InterPro" id="IPR020904">
    <property type="entry name" value="Sc_DH/Rdtase_CS"/>
</dbReference>
<evidence type="ECO:0000313" key="8">
    <source>
        <dbReference type="Proteomes" id="UP000504603"/>
    </source>
</evidence>
<dbReference type="GeneID" id="111008746"/>
<keyword evidence="7" id="KW-0812">Transmembrane</keyword>
<dbReference type="PRINTS" id="PR00081">
    <property type="entry name" value="GDHRDH"/>
</dbReference>
<sequence length="248" mass="27622">MDLMNNFLNILLSRISLTAFFVILPAYLIFKFLSYIIKSIFSEDVDGKVVLITGASSGIGEHLAYEYAKRGAYLALVARRENRLREVAHVAELLGSPYALVIKADVSKIEDCKRCIDTTIAHFGRLDHLVNNAGITSINLFEEYDDVRNMASVMDINFWGTVYCTYNAIPHLKRSRGRIIGIASSAEWLPAPRLSFYSASKAAVASFYETLRTEIAKEVGITIVTPGLTESEVTQGKFISKTGQMYLD</sequence>
<dbReference type="RefSeq" id="XP_022137234.1">
    <property type="nucleotide sequence ID" value="XM_022281542.1"/>
</dbReference>
<evidence type="ECO:0000256" key="5">
    <source>
        <dbReference type="ARBA" id="ARBA00023002"/>
    </source>
</evidence>
<dbReference type="GO" id="GO:0016020">
    <property type="term" value="C:membrane"/>
    <property type="evidence" value="ECO:0007669"/>
    <property type="project" value="UniProtKB-SubCell"/>
</dbReference>
<dbReference type="InterPro" id="IPR036291">
    <property type="entry name" value="NAD(P)-bd_dom_sf"/>
</dbReference>
<keyword evidence="3" id="KW-0521">NADP</keyword>
<dbReference type="OrthoDB" id="47007at2759"/>
<dbReference type="Proteomes" id="UP000504603">
    <property type="component" value="Unplaced"/>
</dbReference>
<dbReference type="AlphaFoldDB" id="A0A6J1C6N7"/>
<dbReference type="SUPFAM" id="SSF51735">
    <property type="entry name" value="NAD(P)-binding Rossmann-fold domains"/>
    <property type="match status" value="1"/>
</dbReference>
<dbReference type="PANTHER" id="PTHR43391">
    <property type="entry name" value="RETINOL DEHYDROGENASE-RELATED"/>
    <property type="match status" value="1"/>
</dbReference>
<evidence type="ECO:0000256" key="7">
    <source>
        <dbReference type="SAM" id="Phobius"/>
    </source>
</evidence>
<name>A0A6J1C6N7_MOMCH</name>
<dbReference type="PANTHER" id="PTHR43391:SF76">
    <property type="entry name" value="11-BETA-HYDROXYSTEROID DEHYDROGENASE-LIKE 2-RELATED"/>
    <property type="match status" value="1"/>
</dbReference>
<dbReference type="GO" id="GO:0016491">
    <property type="term" value="F:oxidoreductase activity"/>
    <property type="evidence" value="ECO:0007669"/>
    <property type="project" value="UniProtKB-KW"/>
</dbReference>
<evidence type="ECO:0000256" key="2">
    <source>
        <dbReference type="ARBA" id="ARBA00006484"/>
    </source>
</evidence>
<keyword evidence="4" id="KW-0735">Signal-anchor</keyword>
<keyword evidence="7" id="KW-1133">Transmembrane helix</keyword>
<gene>
    <name evidence="9" type="primary">LOC111008746</name>
</gene>